<evidence type="ECO:0000313" key="2">
    <source>
        <dbReference type="EMBL" id="MEL4891418.1"/>
    </source>
</evidence>
<sequence length="104" mass="11215">MKNPNVGAANGTGRRPGMEGREAVIVFTAARIVRVGGCNFVTTMSSPVVDRRFGAFPAQFGTIETIRPAALRLRHRWQRDILAASVDAADNAPSRDPRPSPWGA</sequence>
<organism evidence="2 3">
    <name type="scientific">Xanthomonas protegens</name>
    <dbReference type="NCBI Taxonomy" id="3380705"/>
    <lineage>
        <taxon>Bacteria</taxon>
        <taxon>Pseudomonadati</taxon>
        <taxon>Pseudomonadota</taxon>
        <taxon>Gammaproteobacteria</taxon>
        <taxon>Lysobacterales</taxon>
        <taxon>Lysobacteraceae</taxon>
        <taxon>Xanthomonas</taxon>
    </lineage>
</organism>
<reference evidence="2 3" key="1">
    <citation type="journal article" date="2024" name="FEMS Microbiol. Lett.">
        <title>Xanthomonas protegens sp. nov., a novel rice seed-associated bacterium, provides in vivo protection against X. oryzae pv. oryzae, the bacterial leaf blight pathogen.</title>
        <authorList>
            <person name="Rana R."/>
            <person name="Sharma A."/>
            <person name="Madhavan V.N."/>
            <person name="Korpole S."/>
            <person name="Sonti R.V."/>
            <person name="Patel H.K."/>
            <person name="Patil P.B."/>
        </authorList>
    </citation>
    <scope>NUCLEOTIDE SEQUENCE [LARGE SCALE GENOMIC DNA]</scope>
    <source>
        <strain evidence="2 3">PPL118</strain>
    </source>
</reference>
<dbReference type="RefSeq" id="WP_342073087.1">
    <property type="nucleotide sequence ID" value="NZ_JAQJCQ010000005.1"/>
</dbReference>
<evidence type="ECO:0000313" key="3">
    <source>
        <dbReference type="Proteomes" id="UP001486626"/>
    </source>
</evidence>
<comment type="caution">
    <text evidence="2">The sequence shown here is derived from an EMBL/GenBank/DDBJ whole genome shotgun (WGS) entry which is preliminary data.</text>
</comment>
<gene>
    <name evidence="2" type="ORF">PIQ37_08270</name>
</gene>
<feature type="region of interest" description="Disordered" evidence="1">
    <location>
        <begin position="1"/>
        <end position="20"/>
    </location>
</feature>
<evidence type="ECO:0000256" key="1">
    <source>
        <dbReference type="SAM" id="MobiDB-lite"/>
    </source>
</evidence>
<dbReference type="Proteomes" id="UP001486626">
    <property type="component" value="Unassembled WGS sequence"/>
</dbReference>
<name>A0ABU9L9Z7_9XANT</name>
<proteinExistence type="predicted"/>
<keyword evidence="3" id="KW-1185">Reference proteome</keyword>
<accession>A0ABU9L9Z7</accession>
<feature type="region of interest" description="Disordered" evidence="1">
    <location>
        <begin position="84"/>
        <end position="104"/>
    </location>
</feature>
<protein>
    <submittedName>
        <fullName evidence="2">Uncharacterized protein</fullName>
    </submittedName>
</protein>
<dbReference type="EMBL" id="JAQJCQ010000005">
    <property type="protein sequence ID" value="MEL4891418.1"/>
    <property type="molecule type" value="Genomic_DNA"/>
</dbReference>